<dbReference type="PANTHER" id="PTHR33744">
    <property type="entry name" value="CARBOHYDRATE DIACID REGULATOR"/>
    <property type="match status" value="1"/>
</dbReference>
<organism evidence="3 4">
    <name type="scientific">Nocardiopsis sediminis</name>
    <dbReference type="NCBI Taxonomy" id="1778267"/>
    <lineage>
        <taxon>Bacteria</taxon>
        <taxon>Bacillati</taxon>
        <taxon>Actinomycetota</taxon>
        <taxon>Actinomycetes</taxon>
        <taxon>Streptosporangiales</taxon>
        <taxon>Nocardiopsidaceae</taxon>
        <taxon>Nocardiopsis</taxon>
    </lineage>
</organism>
<evidence type="ECO:0000313" key="4">
    <source>
        <dbReference type="Proteomes" id="UP001595847"/>
    </source>
</evidence>
<comment type="caution">
    <text evidence="3">The sequence shown here is derived from an EMBL/GenBank/DDBJ whole genome shotgun (WGS) entry which is preliminary data.</text>
</comment>
<keyword evidence="4" id="KW-1185">Reference proteome</keyword>
<reference evidence="4" key="1">
    <citation type="journal article" date="2019" name="Int. J. Syst. Evol. Microbiol.">
        <title>The Global Catalogue of Microorganisms (GCM) 10K type strain sequencing project: providing services to taxonomists for standard genome sequencing and annotation.</title>
        <authorList>
            <consortium name="The Broad Institute Genomics Platform"/>
            <consortium name="The Broad Institute Genome Sequencing Center for Infectious Disease"/>
            <person name="Wu L."/>
            <person name="Ma J."/>
        </authorList>
    </citation>
    <scope>NUCLEOTIDE SEQUENCE [LARGE SCALE GENOMIC DNA]</scope>
    <source>
        <strain evidence="4">TBRC 1826</strain>
    </source>
</reference>
<sequence>MPPTLGALLRTPRLGLRLLTREHGLDRPVRWVAVSELTDPTPFLEGGELVLTTGVRWPGDDDGDPDARDYVGRLVERGVAGLGFGVGVAHGRVPARLVDAAEEAGLPLIEVARPTPFMAVGKEVSRLLAREEYEGLTRAFAAQRQLTQAALRGAGPVADRLRAELGAWVLLFGADGTLRHAAPDAAASRAPALAGEVGRLRGSRQRAGAAVSAAGESIALQPLGVGGRVRGFLAVGTGHRLGTDERTLVNAAVSLLSLELERTAPGRAEEVRGGLLDALLDGAVDLGRDATARLRAALPAEPVALAVAEAAEGRGPVWDPALDGCLVAEAGGRLTVLGTASADPGGVLARVTGGPVGAAEPGGYAALPSARAQAERALDAARRDGVPLVRASDLPGGFLGLAATPAGARIARDLLAPLLAHRTGDDLLASLRAYLAAAGRWDTAADALGVHRHTLRYRITRIRELLPGDLDDPDYRAELWTALRTLDRTRP</sequence>
<evidence type="ECO:0000313" key="3">
    <source>
        <dbReference type="EMBL" id="MFC3999535.1"/>
    </source>
</evidence>
<name>A0ABV8FTR4_9ACTN</name>
<dbReference type="InterPro" id="IPR012914">
    <property type="entry name" value="PucR_dom"/>
</dbReference>
<feature type="domain" description="Purine catabolism PurC-like" evidence="1">
    <location>
        <begin position="8"/>
        <end position="127"/>
    </location>
</feature>
<dbReference type="PANTHER" id="PTHR33744:SF1">
    <property type="entry name" value="DNA-BINDING TRANSCRIPTIONAL ACTIVATOR ADER"/>
    <property type="match status" value="1"/>
</dbReference>
<dbReference type="EMBL" id="JBHSBH010000015">
    <property type="protein sequence ID" value="MFC3999535.1"/>
    <property type="molecule type" value="Genomic_DNA"/>
</dbReference>
<protein>
    <submittedName>
        <fullName evidence="3">PucR family transcriptional regulator</fullName>
    </submittedName>
</protein>
<dbReference type="Gene3D" id="1.10.10.2840">
    <property type="entry name" value="PucR C-terminal helix-turn-helix domain"/>
    <property type="match status" value="1"/>
</dbReference>
<dbReference type="RefSeq" id="WP_378538007.1">
    <property type="nucleotide sequence ID" value="NZ_JBHSBH010000015.1"/>
</dbReference>
<accession>A0ABV8FTR4</accession>
<dbReference type="Proteomes" id="UP001595847">
    <property type="component" value="Unassembled WGS sequence"/>
</dbReference>
<dbReference type="InterPro" id="IPR042070">
    <property type="entry name" value="PucR_C-HTH_sf"/>
</dbReference>
<evidence type="ECO:0000259" key="1">
    <source>
        <dbReference type="Pfam" id="PF07905"/>
    </source>
</evidence>
<gene>
    <name evidence="3" type="ORF">ACFOVU_26720</name>
</gene>
<evidence type="ECO:0000259" key="2">
    <source>
        <dbReference type="Pfam" id="PF13556"/>
    </source>
</evidence>
<feature type="domain" description="PucR C-terminal helix-turn-helix" evidence="2">
    <location>
        <begin position="427"/>
        <end position="484"/>
    </location>
</feature>
<dbReference type="InterPro" id="IPR051448">
    <property type="entry name" value="CdaR-like_regulators"/>
</dbReference>
<dbReference type="Pfam" id="PF07905">
    <property type="entry name" value="PucR"/>
    <property type="match status" value="1"/>
</dbReference>
<dbReference type="Pfam" id="PF13556">
    <property type="entry name" value="HTH_30"/>
    <property type="match status" value="1"/>
</dbReference>
<dbReference type="InterPro" id="IPR025736">
    <property type="entry name" value="PucR_C-HTH_dom"/>
</dbReference>
<proteinExistence type="predicted"/>